<dbReference type="RefSeq" id="WP_134776494.1">
    <property type="nucleotide sequence ID" value="NZ_JAYLLN010000020.1"/>
</dbReference>
<evidence type="ECO:0000313" key="1">
    <source>
        <dbReference type="EMBL" id="MEI5985155.1"/>
    </source>
</evidence>
<name>A0ABU8I7J0_9SPHI</name>
<comment type="caution">
    <text evidence="1">The sequence shown here is derived from an EMBL/GenBank/DDBJ whole genome shotgun (WGS) entry which is preliminary data.</text>
</comment>
<dbReference type="Proteomes" id="UP001363035">
    <property type="component" value="Unassembled WGS sequence"/>
</dbReference>
<evidence type="ECO:0000313" key="2">
    <source>
        <dbReference type="Proteomes" id="UP001363035"/>
    </source>
</evidence>
<protein>
    <submittedName>
        <fullName evidence="1">Uncharacterized protein</fullName>
    </submittedName>
</protein>
<proteinExistence type="predicted"/>
<sequence length="211" mass="24431">MESAVWKEGSSPMLWSKKKTTISELQDQILSLKAEVSFIKARELTDLRKLIKANEQKEPLIKALFELQIGAYSISENIKWSVEKEVRFVEGILSLWNQANAESQEIKKQFLIHDPQLQIYPLITVPPIINALVNGYNSMKEHPVKIKFQCSSQHLQVEVSNRVNHYLEDQANNLEMMAFKDRLLIRYAENQQLFINSNSNLFKTTLILSKL</sequence>
<organism evidence="1 2">
    <name type="scientific">Sphingobacterium tenebrionis</name>
    <dbReference type="NCBI Taxonomy" id="3111775"/>
    <lineage>
        <taxon>Bacteria</taxon>
        <taxon>Pseudomonadati</taxon>
        <taxon>Bacteroidota</taxon>
        <taxon>Sphingobacteriia</taxon>
        <taxon>Sphingobacteriales</taxon>
        <taxon>Sphingobacteriaceae</taxon>
        <taxon>Sphingobacterium</taxon>
    </lineage>
</organism>
<gene>
    <name evidence="1" type="ORF">VJ786_09595</name>
</gene>
<keyword evidence="2" id="KW-1185">Reference proteome</keyword>
<reference evidence="1 2" key="1">
    <citation type="submission" date="2024-01" db="EMBL/GenBank/DDBJ databases">
        <title>Sphingobacterium tenebrionis sp. nov., a novel endophyte isolated from tenebrio molitor intestines.</title>
        <authorList>
            <person name="Zhang C."/>
        </authorList>
    </citation>
    <scope>NUCLEOTIDE SEQUENCE [LARGE SCALE GENOMIC DNA]</scope>
    <source>
        <strain evidence="1 2">PU5-4</strain>
    </source>
</reference>
<accession>A0ABU8I7J0</accession>
<dbReference type="EMBL" id="JAYLLN010000020">
    <property type="protein sequence ID" value="MEI5985155.1"/>
    <property type="molecule type" value="Genomic_DNA"/>
</dbReference>